<evidence type="ECO:0000256" key="1">
    <source>
        <dbReference type="SAM" id="MobiDB-lite"/>
    </source>
</evidence>
<gene>
    <name evidence="2" type="ORF">CSOJ01_02183</name>
</gene>
<dbReference type="EMBL" id="WIGN01000019">
    <property type="protein sequence ID" value="KAF6817746.1"/>
    <property type="molecule type" value="Genomic_DNA"/>
</dbReference>
<evidence type="ECO:0000313" key="2">
    <source>
        <dbReference type="EMBL" id="KAF6817746.1"/>
    </source>
</evidence>
<feature type="region of interest" description="Disordered" evidence="1">
    <location>
        <begin position="1"/>
        <end position="88"/>
    </location>
</feature>
<accession>A0A8H6JRW0</accession>
<name>A0A8H6JRW0_9PEZI</name>
<sequence>MYPTQAAGRKTPRPRCESLVGQVADAARRIRQSAKSPTATRNTAATASHPGASPHQRGVNQLEGDRGPRRRIADGGGEELTPRGTKGK</sequence>
<protein>
    <submittedName>
        <fullName evidence="2">Uncharacterized protein</fullName>
    </submittedName>
</protein>
<feature type="compositionally biased region" description="Polar residues" evidence="1">
    <location>
        <begin position="33"/>
        <end position="46"/>
    </location>
</feature>
<proteinExistence type="predicted"/>
<keyword evidence="3" id="KW-1185">Reference proteome</keyword>
<dbReference type="AlphaFoldDB" id="A0A8H6JRW0"/>
<organism evidence="2 3">
    <name type="scientific">Colletotrichum sojae</name>
    <dbReference type="NCBI Taxonomy" id="2175907"/>
    <lineage>
        <taxon>Eukaryota</taxon>
        <taxon>Fungi</taxon>
        <taxon>Dikarya</taxon>
        <taxon>Ascomycota</taxon>
        <taxon>Pezizomycotina</taxon>
        <taxon>Sordariomycetes</taxon>
        <taxon>Hypocreomycetidae</taxon>
        <taxon>Glomerellales</taxon>
        <taxon>Glomerellaceae</taxon>
        <taxon>Colletotrichum</taxon>
        <taxon>Colletotrichum orchidearum species complex</taxon>
    </lineage>
</organism>
<evidence type="ECO:0000313" key="3">
    <source>
        <dbReference type="Proteomes" id="UP000652219"/>
    </source>
</evidence>
<reference evidence="2 3" key="1">
    <citation type="journal article" date="2020" name="Phytopathology">
        <title>Genome Sequence Resources of Colletotrichum truncatum, C. plurivorum, C. musicola, and C. sojae: Four Species Pathogenic to Soybean (Glycine max).</title>
        <authorList>
            <person name="Rogerio F."/>
            <person name="Boufleur T.R."/>
            <person name="Ciampi-Guillardi M."/>
            <person name="Sukno S.A."/>
            <person name="Thon M.R."/>
            <person name="Massola Junior N.S."/>
            <person name="Baroncelli R."/>
        </authorList>
    </citation>
    <scope>NUCLEOTIDE SEQUENCE [LARGE SCALE GENOMIC DNA]</scope>
    <source>
        <strain evidence="2 3">LFN0009</strain>
    </source>
</reference>
<feature type="compositionally biased region" description="Basic and acidic residues" evidence="1">
    <location>
        <begin position="63"/>
        <end position="73"/>
    </location>
</feature>
<comment type="caution">
    <text evidence="2">The sequence shown here is derived from an EMBL/GenBank/DDBJ whole genome shotgun (WGS) entry which is preliminary data.</text>
</comment>
<dbReference type="Proteomes" id="UP000652219">
    <property type="component" value="Unassembled WGS sequence"/>
</dbReference>